<proteinExistence type="predicted"/>
<accession>A0A9X9M795</accession>
<sequence length="17" mass="2044">MTGQAFRNFLLFFDCFS</sequence>
<keyword evidence="2" id="KW-1185">Reference proteome</keyword>
<dbReference type="Proteomes" id="UP000269945">
    <property type="component" value="Unassembled WGS sequence"/>
</dbReference>
<evidence type="ECO:0000313" key="1">
    <source>
        <dbReference type="EMBL" id="VCX38450.1"/>
    </source>
</evidence>
<name>A0A9X9M795_GULGU</name>
<gene>
    <name evidence="1" type="ORF">BN2614_LOCUS1</name>
</gene>
<protein>
    <submittedName>
        <fullName evidence="1">Uncharacterized protein</fullName>
    </submittedName>
</protein>
<dbReference type="EMBL" id="CYRY02043813">
    <property type="protein sequence ID" value="VCX38450.1"/>
    <property type="molecule type" value="Genomic_DNA"/>
</dbReference>
<evidence type="ECO:0000313" key="2">
    <source>
        <dbReference type="Proteomes" id="UP000269945"/>
    </source>
</evidence>
<organism evidence="1 2">
    <name type="scientific">Gulo gulo</name>
    <name type="common">Wolverine</name>
    <name type="synonym">Gluton</name>
    <dbReference type="NCBI Taxonomy" id="48420"/>
    <lineage>
        <taxon>Eukaryota</taxon>
        <taxon>Metazoa</taxon>
        <taxon>Chordata</taxon>
        <taxon>Craniata</taxon>
        <taxon>Vertebrata</taxon>
        <taxon>Euteleostomi</taxon>
        <taxon>Mammalia</taxon>
        <taxon>Eutheria</taxon>
        <taxon>Laurasiatheria</taxon>
        <taxon>Carnivora</taxon>
        <taxon>Caniformia</taxon>
        <taxon>Musteloidea</taxon>
        <taxon>Mustelidae</taxon>
        <taxon>Guloninae</taxon>
        <taxon>Gulo</taxon>
    </lineage>
</organism>
<comment type="caution">
    <text evidence="1">The sequence shown here is derived from an EMBL/GenBank/DDBJ whole genome shotgun (WGS) entry which is preliminary data.</text>
</comment>
<reference evidence="1 2" key="1">
    <citation type="submission" date="2018-10" db="EMBL/GenBank/DDBJ databases">
        <authorList>
            <person name="Ekblom R."/>
            <person name="Jareborg N."/>
        </authorList>
    </citation>
    <scope>NUCLEOTIDE SEQUENCE [LARGE SCALE GENOMIC DNA]</scope>
    <source>
        <tissue evidence="1">Muscle</tissue>
    </source>
</reference>
<dbReference type="AlphaFoldDB" id="A0A9X9M795"/>